<accession>A0A8T0TQ03</accession>
<protein>
    <submittedName>
        <fullName evidence="2">Uncharacterized protein</fullName>
    </submittedName>
</protein>
<dbReference type="Proteomes" id="UP000823388">
    <property type="component" value="Chromosome 4K"/>
</dbReference>
<evidence type="ECO:0000313" key="2">
    <source>
        <dbReference type="EMBL" id="KAG2611125.1"/>
    </source>
</evidence>
<gene>
    <name evidence="2" type="ORF">PVAP13_4KG127200</name>
</gene>
<keyword evidence="3" id="KW-1185">Reference proteome</keyword>
<feature type="region of interest" description="Disordered" evidence="1">
    <location>
        <begin position="434"/>
        <end position="499"/>
    </location>
</feature>
<evidence type="ECO:0000313" key="3">
    <source>
        <dbReference type="Proteomes" id="UP000823388"/>
    </source>
</evidence>
<comment type="caution">
    <text evidence="2">The sequence shown here is derived from an EMBL/GenBank/DDBJ whole genome shotgun (WGS) entry which is preliminary data.</text>
</comment>
<sequence length="499" mass="54490">MDNAMKDKLKDLGFENFLGFSFNAIEDRSLVIFIMDHLKVDPLRIAVEGRELPITPHVVKSVLGIPNGPNTLPVVSGIERKNHQIELRHICDEKGMEELHDDRQLQKPNTRGYSDLKPNEVPRWVIEYFAKHGDGDDWSITCFFMALFDGLLFPTTSLSITGDTYFYCKNINDVCKFDLCSAVVDDLANKVPKWKKSSSSNSPSVQGCVALLLIYYLDNLFCPSHMLIDAKETTRAALFKKTIVDKLAKAGRKQSQDDGTVTYGNLPFRSKVGTCYEDVRGDDAPSPEEVVAPPPKRSRAKTKEAAAPIAPSAPRVSKRIRLVAPSTRTAHPTGNAPRGTCDVTATSMHLLPHFTDFISQIGNVKQQNDALKALHDCDRRIYTGMEKFEQGSRLVAEGKLEINEAHKHAIDEIKRIFGGVGAGMFGRGADVMQKGAASSSTAQPAAAAAPPPPPPPQGDMRMPVDDSGSGQVDVEKEHGSSSGTPPPPLPTVGTSLFDV</sequence>
<dbReference type="PANTHER" id="PTHR34835">
    <property type="entry name" value="OS07G0283600 PROTEIN-RELATED"/>
    <property type="match status" value="1"/>
</dbReference>
<feature type="compositionally biased region" description="Low complexity" evidence="1">
    <location>
        <begin position="436"/>
        <end position="448"/>
    </location>
</feature>
<reference evidence="2" key="1">
    <citation type="submission" date="2020-05" db="EMBL/GenBank/DDBJ databases">
        <title>WGS assembly of Panicum virgatum.</title>
        <authorList>
            <person name="Lovell J.T."/>
            <person name="Jenkins J."/>
            <person name="Shu S."/>
            <person name="Juenger T.E."/>
            <person name="Schmutz J."/>
        </authorList>
    </citation>
    <scope>NUCLEOTIDE SEQUENCE</scope>
    <source>
        <strain evidence="2">AP13</strain>
    </source>
</reference>
<proteinExistence type="predicted"/>
<name>A0A8T0TQ03_PANVG</name>
<organism evidence="2 3">
    <name type="scientific">Panicum virgatum</name>
    <name type="common">Blackwell switchgrass</name>
    <dbReference type="NCBI Taxonomy" id="38727"/>
    <lineage>
        <taxon>Eukaryota</taxon>
        <taxon>Viridiplantae</taxon>
        <taxon>Streptophyta</taxon>
        <taxon>Embryophyta</taxon>
        <taxon>Tracheophyta</taxon>
        <taxon>Spermatophyta</taxon>
        <taxon>Magnoliopsida</taxon>
        <taxon>Liliopsida</taxon>
        <taxon>Poales</taxon>
        <taxon>Poaceae</taxon>
        <taxon>PACMAD clade</taxon>
        <taxon>Panicoideae</taxon>
        <taxon>Panicodae</taxon>
        <taxon>Paniceae</taxon>
        <taxon>Panicinae</taxon>
        <taxon>Panicum</taxon>
        <taxon>Panicum sect. Hiantes</taxon>
    </lineage>
</organism>
<evidence type="ECO:0000256" key="1">
    <source>
        <dbReference type="SAM" id="MobiDB-lite"/>
    </source>
</evidence>
<dbReference type="AlphaFoldDB" id="A0A8T0TQ03"/>
<dbReference type="EMBL" id="CM029043">
    <property type="protein sequence ID" value="KAG2611125.1"/>
    <property type="molecule type" value="Genomic_DNA"/>
</dbReference>
<feature type="region of interest" description="Disordered" evidence="1">
    <location>
        <begin position="279"/>
        <end position="311"/>
    </location>
</feature>